<evidence type="ECO:0000256" key="1">
    <source>
        <dbReference type="ARBA" id="ARBA00022837"/>
    </source>
</evidence>
<proteinExistence type="predicted"/>
<feature type="domain" description="EF-hand" evidence="2">
    <location>
        <begin position="66"/>
        <end position="101"/>
    </location>
</feature>
<comment type="caution">
    <text evidence="3">The sequence shown here is derived from an EMBL/GenBank/DDBJ whole genome shotgun (WGS) entry which is preliminary data.</text>
</comment>
<dbReference type="PROSITE" id="PS50222">
    <property type="entry name" value="EF_HAND_2"/>
    <property type="match status" value="2"/>
</dbReference>
<dbReference type="PROSITE" id="PS00018">
    <property type="entry name" value="EF_HAND_1"/>
    <property type="match status" value="2"/>
</dbReference>
<dbReference type="EMBL" id="CAXDID020000142">
    <property type="protein sequence ID" value="CAL6039425.1"/>
    <property type="molecule type" value="Genomic_DNA"/>
</dbReference>
<keyword evidence="5" id="KW-1185">Reference proteome</keyword>
<dbReference type="Pfam" id="PF13202">
    <property type="entry name" value="EF-hand_5"/>
    <property type="match status" value="2"/>
</dbReference>
<dbReference type="InterPro" id="IPR011992">
    <property type="entry name" value="EF-hand-dom_pair"/>
</dbReference>
<dbReference type="SUPFAM" id="SSF47473">
    <property type="entry name" value="EF-hand"/>
    <property type="match status" value="1"/>
</dbReference>
<feature type="domain" description="EF-hand" evidence="2">
    <location>
        <begin position="29"/>
        <end position="64"/>
    </location>
</feature>
<name>A0AA86P4U3_9EUKA</name>
<reference evidence="3" key="1">
    <citation type="submission" date="2023-06" db="EMBL/GenBank/DDBJ databases">
        <authorList>
            <person name="Kurt Z."/>
        </authorList>
    </citation>
    <scope>NUCLEOTIDE SEQUENCE</scope>
</reference>
<gene>
    <name evidence="3" type="ORF">HINF_LOCUS19303</name>
    <name evidence="4" type="ORF">HINF_LOCUS37850</name>
</gene>
<dbReference type="EMBL" id="CATOUU010000495">
    <property type="protein sequence ID" value="CAI9931658.1"/>
    <property type="molecule type" value="Genomic_DNA"/>
</dbReference>
<dbReference type="SMART" id="SM00054">
    <property type="entry name" value="EFh"/>
    <property type="match status" value="2"/>
</dbReference>
<reference evidence="4 5" key="2">
    <citation type="submission" date="2024-07" db="EMBL/GenBank/DDBJ databases">
        <authorList>
            <person name="Akdeniz Z."/>
        </authorList>
    </citation>
    <scope>NUCLEOTIDE SEQUENCE [LARGE SCALE GENOMIC DNA]</scope>
</reference>
<protein>
    <submittedName>
        <fullName evidence="3">EF-hand domain</fullName>
    </submittedName>
    <submittedName>
        <fullName evidence="4">EF-hand_domain</fullName>
    </submittedName>
</protein>
<keyword evidence="1" id="KW-0106">Calcium</keyword>
<dbReference type="GO" id="GO:0005509">
    <property type="term" value="F:calcium ion binding"/>
    <property type="evidence" value="ECO:0007669"/>
    <property type="project" value="InterPro"/>
</dbReference>
<evidence type="ECO:0000313" key="3">
    <source>
        <dbReference type="EMBL" id="CAI9931658.1"/>
    </source>
</evidence>
<dbReference type="Proteomes" id="UP001642409">
    <property type="component" value="Unassembled WGS sequence"/>
</dbReference>
<dbReference type="Gene3D" id="1.10.238.10">
    <property type="entry name" value="EF-hand"/>
    <property type="match status" value="1"/>
</dbReference>
<evidence type="ECO:0000313" key="5">
    <source>
        <dbReference type="Proteomes" id="UP001642409"/>
    </source>
</evidence>
<evidence type="ECO:0000259" key="2">
    <source>
        <dbReference type="PROSITE" id="PS50222"/>
    </source>
</evidence>
<dbReference type="InterPro" id="IPR002048">
    <property type="entry name" value="EF_hand_dom"/>
</dbReference>
<accession>A0AA86P4U3</accession>
<dbReference type="InterPro" id="IPR018247">
    <property type="entry name" value="EF_Hand_1_Ca_BS"/>
</dbReference>
<evidence type="ECO:0000313" key="4">
    <source>
        <dbReference type="EMBL" id="CAL6039425.1"/>
    </source>
</evidence>
<organism evidence="3">
    <name type="scientific">Hexamita inflata</name>
    <dbReference type="NCBI Taxonomy" id="28002"/>
    <lineage>
        <taxon>Eukaryota</taxon>
        <taxon>Metamonada</taxon>
        <taxon>Diplomonadida</taxon>
        <taxon>Hexamitidae</taxon>
        <taxon>Hexamitinae</taxon>
        <taxon>Hexamita</taxon>
    </lineage>
</organism>
<sequence length="139" mass="15961">MGCGGMQMESEFIEPIEVHWELRKHFQNMPQSASMVIVHLLDRNNDGHLNKAEFKSFMSIMDDINNESDVYKLLFKAMDTNNSNTIDAKELSVFFNTLKINVNPLMFGDKLNQDAFQKVIAPYMNSFVGDDFIPFADVK</sequence>
<dbReference type="AlphaFoldDB" id="A0AA86P4U3"/>